<feature type="non-terminal residue" evidence="1">
    <location>
        <position position="1"/>
    </location>
</feature>
<comment type="caution">
    <text evidence="1">The sequence shown here is derived from an EMBL/GenBank/DDBJ whole genome shotgun (WGS) entry which is preliminary data.</text>
</comment>
<keyword evidence="2" id="KW-1185">Reference proteome</keyword>
<organism evidence="1 2">
    <name type="scientific">Racocetra persica</name>
    <dbReference type="NCBI Taxonomy" id="160502"/>
    <lineage>
        <taxon>Eukaryota</taxon>
        <taxon>Fungi</taxon>
        <taxon>Fungi incertae sedis</taxon>
        <taxon>Mucoromycota</taxon>
        <taxon>Glomeromycotina</taxon>
        <taxon>Glomeromycetes</taxon>
        <taxon>Diversisporales</taxon>
        <taxon>Gigasporaceae</taxon>
        <taxon>Racocetra</taxon>
    </lineage>
</organism>
<evidence type="ECO:0000313" key="2">
    <source>
        <dbReference type="Proteomes" id="UP000789920"/>
    </source>
</evidence>
<name>A0ACA9SEK0_9GLOM</name>
<gene>
    <name evidence="1" type="ORF">RPERSI_LOCUS29684</name>
</gene>
<dbReference type="Proteomes" id="UP000789920">
    <property type="component" value="Unassembled WGS sequence"/>
</dbReference>
<reference evidence="1" key="1">
    <citation type="submission" date="2021-06" db="EMBL/GenBank/DDBJ databases">
        <authorList>
            <person name="Kallberg Y."/>
            <person name="Tangrot J."/>
            <person name="Rosling A."/>
        </authorList>
    </citation>
    <scope>NUCLEOTIDE SEQUENCE</scope>
    <source>
        <strain evidence="1">MA461A</strain>
    </source>
</reference>
<protein>
    <submittedName>
        <fullName evidence="1">27168_t:CDS:1</fullName>
    </submittedName>
</protein>
<accession>A0ACA9SEK0</accession>
<sequence length="140" mass="16678">KKDANNRKYVVVFVTSEGSVSQRMEYFSEEESMEYLTKKHKINKMILLLDNPLKKQFDSANLLRNQSNHEAGKYLIKVLLDFKEIDTDLCREYFKDKKYSEVLETNVFAYYPSRDCMTFQLQSIESYIRKNANIFLKQES</sequence>
<dbReference type="EMBL" id="CAJVQC010112823">
    <property type="protein sequence ID" value="CAG8835796.1"/>
    <property type="molecule type" value="Genomic_DNA"/>
</dbReference>
<evidence type="ECO:0000313" key="1">
    <source>
        <dbReference type="EMBL" id="CAG8835796.1"/>
    </source>
</evidence>
<proteinExistence type="predicted"/>